<gene>
    <name evidence="13" type="ORF">DSTB1V02_LOCUS6510</name>
</gene>
<dbReference type="PANTHER" id="PTHR21268:SF2">
    <property type="entry name" value="NADH DEHYDROGENASE [UBIQUINONE] IRON-SULFUR PROTEIN 5"/>
    <property type="match status" value="1"/>
</dbReference>
<comment type="similarity">
    <text evidence="4">Belongs to the complex I NDUFS5 subunit family.</text>
</comment>
<evidence type="ECO:0000256" key="5">
    <source>
        <dbReference type="ARBA" id="ARBA00022448"/>
    </source>
</evidence>
<dbReference type="PANTHER" id="PTHR21268">
    <property type="entry name" value="NADH DEHYDROGENASE [UBIQUINONE] IRON-SULFUR PROTEIN 5"/>
    <property type="match status" value="1"/>
</dbReference>
<dbReference type="InterPro" id="IPR019342">
    <property type="entry name" value="NADH_UbQ_OxRdtase_FeS-su5"/>
</dbReference>
<dbReference type="GO" id="GO:0005758">
    <property type="term" value="C:mitochondrial intermembrane space"/>
    <property type="evidence" value="ECO:0007669"/>
    <property type="project" value="UniProtKB-SubCell"/>
</dbReference>
<dbReference type="Proteomes" id="UP000677054">
    <property type="component" value="Unassembled WGS sequence"/>
</dbReference>
<evidence type="ECO:0000256" key="2">
    <source>
        <dbReference type="ARBA" id="ARBA00004569"/>
    </source>
</evidence>
<sequence length="105" mass="12476">MTQSVPPPIRTPFTDVTGYLWTAQRGHKCADFEIRYMECMEAYGYYQGRGKCKDYRDDLGECIMRWKQMFRTDAIRAWRKKKYQEGKLKEKYAEPPPLDSYSPAT</sequence>
<dbReference type="OrthoDB" id="9992197at2759"/>
<protein>
    <recommendedName>
        <fullName evidence="15">NADH dehydrogenase [ubiquinone] iron-sulfur protein 5</fullName>
    </recommendedName>
</protein>
<dbReference type="EMBL" id="CAJPEV010001201">
    <property type="protein sequence ID" value="CAG0891328.1"/>
    <property type="molecule type" value="Genomic_DNA"/>
</dbReference>
<keyword evidence="5" id="KW-0813">Transport</keyword>
<evidence type="ECO:0000313" key="14">
    <source>
        <dbReference type="Proteomes" id="UP000677054"/>
    </source>
</evidence>
<reference evidence="13" key="1">
    <citation type="submission" date="2020-11" db="EMBL/GenBank/DDBJ databases">
        <authorList>
            <person name="Tran Van P."/>
        </authorList>
    </citation>
    <scope>NUCLEOTIDE SEQUENCE</scope>
</reference>
<keyword evidence="6" id="KW-0679">Respiratory chain</keyword>
<evidence type="ECO:0000256" key="6">
    <source>
        <dbReference type="ARBA" id="ARBA00022660"/>
    </source>
</evidence>
<evidence type="ECO:0000256" key="10">
    <source>
        <dbReference type="ARBA" id="ARBA00023136"/>
    </source>
</evidence>
<evidence type="ECO:0000256" key="12">
    <source>
        <dbReference type="PIRSR" id="PIRSR619342-50"/>
    </source>
</evidence>
<keyword evidence="11 12" id="KW-1015">Disulfide bond</keyword>
<evidence type="ECO:0000256" key="7">
    <source>
        <dbReference type="ARBA" id="ARBA00022792"/>
    </source>
</evidence>
<evidence type="ECO:0008006" key="15">
    <source>
        <dbReference type="Google" id="ProtNLM"/>
    </source>
</evidence>
<comment type="function">
    <text evidence="1">Accessory subunit of the mitochondrial membrane respiratory chain NADH dehydrogenase (Complex I), that is believed not to be involved in catalysis. Complex I functions in the transfer of electrons from NADH to the respiratory chain. The immediate electron acceptor for the enzyme is believed to be ubiquinone.</text>
</comment>
<organism evidence="13">
    <name type="scientific">Darwinula stevensoni</name>
    <dbReference type="NCBI Taxonomy" id="69355"/>
    <lineage>
        <taxon>Eukaryota</taxon>
        <taxon>Metazoa</taxon>
        <taxon>Ecdysozoa</taxon>
        <taxon>Arthropoda</taxon>
        <taxon>Crustacea</taxon>
        <taxon>Oligostraca</taxon>
        <taxon>Ostracoda</taxon>
        <taxon>Podocopa</taxon>
        <taxon>Podocopida</taxon>
        <taxon>Darwinulocopina</taxon>
        <taxon>Darwinuloidea</taxon>
        <taxon>Darwinulidae</taxon>
        <taxon>Darwinula</taxon>
    </lineage>
</organism>
<evidence type="ECO:0000256" key="1">
    <source>
        <dbReference type="ARBA" id="ARBA00003195"/>
    </source>
</evidence>
<dbReference type="EMBL" id="LR900718">
    <property type="protein sequence ID" value="CAD7246663.1"/>
    <property type="molecule type" value="Genomic_DNA"/>
</dbReference>
<comment type="subcellular location">
    <subcellularLocation>
        <location evidence="3">Mitochondrion inner membrane</location>
        <topology evidence="3">Peripheral membrane protein</topology>
    </subcellularLocation>
    <subcellularLocation>
        <location evidence="2">Mitochondrion intermembrane space</location>
    </subcellularLocation>
</comment>
<proteinExistence type="inferred from homology"/>
<feature type="disulfide bond" evidence="12">
    <location>
        <begin position="29"/>
        <end position="62"/>
    </location>
</feature>
<feature type="disulfide bond" evidence="12">
    <location>
        <begin position="39"/>
        <end position="52"/>
    </location>
</feature>
<dbReference type="AlphaFoldDB" id="A0A7R9A7D6"/>
<evidence type="ECO:0000256" key="4">
    <source>
        <dbReference type="ARBA" id="ARBA00007372"/>
    </source>
</evidence>
<evidence type="ECO:0000256" key="8">
    <source>
        <dbReference type="ARBA" id="ARBA00022982"/>
    </source>
</evidence>
<dbReference type="GO" id="GO:0005743">
    <property type="term" value="C:mitochondrial inner membrane"/>
    <property type="evidence" value="ECO:0007669"/>
    <property type="project" value="UniProtKB-SubCell"/>
</dbReference>
<keyword evidence="8" id="KW-0249">Electron transport</keyword>
<keyword evidence="10" id="KW-0472">Membrane</keyword>
<dbReference type="Pfam" id="PF10200">
    <property type="entry name" value="Ndufs5"/>
    <property type="match status" value="1"/>
</dbReference>
<evidence type="ECO:0000256" key="11">
    <source>
        <dbReference type="ARBA" id="ARBA00023157"/>
    </source>
</evidence>
<evidence type="ECO:0000256" key="3">
    <source>
        <dbReference type="ARBA" id="ARBA00004637"/>
    </source>
</evidence>
<keyword evidence="7" id="KW-0999">Mitochondrion inner membrane</keyword>
<dbReference type="PROSITE" id="PS51808">
    <property type="entry name" value="CHCH"/>
    <property type="match status" value="1"/>
</dbReference>
<name>A0A7R9A7D6_9CRUS</name>
<accession>A0A7R9A7D6</accession>
<keyword evidence="9" id="KW-0496">Mitochondrion</keyword>
<evidence type="ECO:0000313" key="13">
    <source>
        <dbReference type="EMBL" id="CAD7246663.1"/>
    </source>
</evidence>
<keyword evidence="14" id="KW-1185">Reference proteome</keyword>
<evidence type="ECO:0000256" key="9">
    <source>
        <dbReference type="ARBA" id="ARBA00023128"/>
    </source>
</evidence>